<dbReference type="PANTHER" id="PTHR31465">
    <property type="entry name" value="PROTEIN RTA1-RELATED"/>
    <property type="match status" value="1"/>
</dbReference>
<evidence type="ECO:0000256" key="2">
    <source>
        <dbReference type="ARBA" id="ARBA00022692"/>
    </source>
</evidence>
<evidence type="ECO:0000256" key="5">
    <source>
        <dbReference type="SAM" id="Phobius"/>
    </source>
</evidence>
<keyword evidence="3 5" id="KW-1133">Transmembrane helix</keyword>
<organism evidence="6">
    <name type="scientific">Aspergillus flavus</name>
    <dbReference type="NCBI Taxonomy" id="5059"/>
    <lineage>
        <taxon>Eukaryota</taxon>
        <taxon>Fungi</taxon>
        <taxon>Dikarya</taxon>
        <taxon>Ascomycota</taxon>
        <taxon>Pezizomycotina</taxon>
        <taxon>Eurotiomycetes</taxon>
        <taxon>Eurotiomycetidae</taxon>
        <taxon>Eurotiales</taxon>
        <taxon>Aspergillaceae</taxon>
        <taxon>Aspergillus</taxon>
        <taxon>Aspergillus subgen. Circumdati</taxon>
    </lineage>
</organism>
<reference evidence="6" key="1">
    <citation type="submission" date="2019-04" db="EMBL/GenBank/DDBJ databases">
        <title>Friends and foes A comparative genomics study of 23 Aspergillus species from section Flavi.</title>
        <authorList>
            <consortium name="DOE Joint Genome Institute"/>
            <person name="Kjaerbolling I."/>
            <person name="Vesth T."/>
            <person name="Frisvad J.C."/>
            <person name="Nybo J.L."/>
            <person name="Theobald S."/>
            <person name="Kildgaard S."/>
            <person name="Isbrandt T."/>
            <person name="Kuo A."/>
            <person name="Sato A."/>
            <person name="Lyhne E.K."/>
            <person name="Kogle M.E."/>
            <person name="Wiebenga A."/>
            <person name="Kun R.S."/>
            <person name="Lubbers R.J."/>
            <person name="Makela M.R."/>
            <person name="Barry K."/>
            <person name="Chovatia M."/>
            <person name="Clum A."/>
            <person name="Daum C."/>
            <person name="Haridas S."/>
            <person name="He G."/>
            <person name="LaButti K."/>
            <person name="Lipzen A."/>
            <person name="Mondo S."/>
            <person name="Riley R."/>
            <person name="Salamov A."/>
            <person name="Simmons B.A."/>
            <person name="Magnuson J.K."/>
            <person name="Henrissat B."/>
            <person name="Mortensen U.H."/>
            <person name="Larsen T.O."/>
            <person name="Devries R.P."/>
            <person name="Grigoriev I.V."/>
            <person name="Machida M."/>
            <person name="Baker S.E."/>
            <person name="Andersen M.R."/>
        </authorList>
    </citation>
    <scope>NUCLEOTIDE SEQUENCE [LARGE SCALE GENOMIC DNA]</scope>
    <source>
        <strain evidence="6">CBS 121.62</strain>
    </source>
</reference>
<dbReference type="GO" id="GO:0016020">
    <property type="term" value="C:membrane"/>
    <property type="evidence" value="ECO:0007669"/>
    <property type="project" value="UniProtKB-SubCell"/>
</dbReference>
<dbReference type="InterPro" id="IPR007568">
    <property type="entry name" value="RTA1"/>
</dbReference>
<evidence type="ECO:0000256" key="3">
    <source>
        <dbReference type="ARBA" id="ARBA00022989"/>
    </source>
</evidence>
<dbReference type="Proteomes" id="UP000325434">
    <property type="component" value="Unassembled WGS sequence"/>
</dbReference>
<comment type="subcellular location">
    <subcellularLocation>
        <location evidence="1">Membrane</location>
        <topology evidence="1">Multi-pass membrane protein</topology>
    </subcellularLocation>
</comment>
<keyword evidence="2 5" id="KW-0812">Transmembrane</keyword>
<sequence>MSAEEFLADIEGGAVPVNCHNRVLRIAFIYMDEALWNGSGVFDVVEKLHGSTKTDNHSTLDILPRPARSCHLPLLLRMAIRQLSQAMAWNTPNQPQAEMGDSIYFYNPSLAASILFTILYTIPLLYHTYLSLIAPYTGHQKKVPYFIPIAIGAATEVAAYAIRAASVHQQDNIGLYATSSSLIVIAPVLVCASLYILIGRLIRSSAGGGRATSSSDTETKEPVQLFGRFSPSWIPRVFVTSDVVSFLTQAAGSGIASSNDWTGKEKDVRLIYRVVEFCMGMDTYTWTHEWPLYVLEAVPMLIAMMVLGWYHPARWLPAGFGGREK</sequence>
<dbReference type="VEuPathDB" id="FungiDB:AFLA_003736"/>
<name>A0A5N6GWB5_ASPFL</name>
<feature type="transmembrane region" description="Helical" evidence="5">
    <location>
        <begin position="174"/>
        <end position="198"/>
    </location>
</feature>
<dbReference type="Pfam" id="PF04479">
    <property type="entry name" value="RTA1"/>
    <property type="match status" value="2"/>
</dbReference>
<evidence type="ECO:0000256" key="1">
    <source>
        <dbReference type="ARBA" id="ARBA00004141"/>
    </source>
</evidence>
<feature type="transmembrane region" description="Helical" evidence="5">
    <location>
        <begin position="103"/>
        <end position="125"/>
    </location>
</feature>
<accession>A0A5N6GWB5</accession>
<evidence type="ECO:0008006" key="7">
    <source>
        <dbReference type="Google" id="ProtNLM"/>
    </source>
</evidence>
<feature type="transmembrane region" description="Helical" evidence="5">
    <location>
        <begin position="145"/>
        <end position="162"/>
    </location>
</feature>
<dbReference type="AlphaFoldDB" id="A0A5N6GWB5"/>
<keyword evidence="4 5" id="KW-0472">Membrane</keyword>
<evidence type="ECO:0000313" key="6">
    <source>
        <dbReference type="EMBL" id="KAB8246636.1"/>
    </source>
</evidence>
<protein>
    <recommendedName>
        <fullName evidence="7">RTA1 domain protein</fullName>
    </recommendedName>
</protein>
<dbReference type="VEuPathDB" id="FungiDB:F9C07_2279282"/>
<dbReference type="EMBL" id="ML734597">
    <property type="protein sequence ID" value="KAB8246636.1"/>
    <property type="molecule type" value="Genomic_DNA"/>
</dbReference>
<evidence type="ECO:0000256" key="4">
    <source>
        <dbReference type="ARBA" id="ARBA00023136"/>
    </source>
</evidence>
<dbReference type="PANTHER" id="PTHR31465:SF32">
    <property type="entry name" value="DOMAIN PROTEIN, PUTATIVE-RELATED"/>
    <property type="match status" value="1"/>
</dbReference>
<dbReference type="VEuPathDB" id="FungiDB:AFLA_003737"/>
<dbReference type="VEuPathDB" id="FungiDB:F9C07_2137450"/>
<gene>
    <name evidence="6" type="ORF">BDV35DRAFT_404746</name>
</gene>
<proteinExistence type="predicted"/>
<feature type="transmembrane region" description="Helical" evidence="5">
    <location>
        <begin position="290"/>
        <end position="310"/>
    </location>
</feature>